<dbReference type="AlphaFoldDB" id="D4XVK7"/>
<dbReference type="InterPro" id="IPR023091">
    <property type="entry name" value="MetalPrtase_cat_dom_sf_prd"/>
</dbReference>
<evidence type="ECO:0000256" key="6">
    <source>
        <dbReference type="ARBA" id="ARBA00022759"/>
    </source>
</evidence>
<gene>
    <name evidence="9 10" type="primary">ybeY</name>
    <name evidence="10" type="ORF">MALL_0572</name>
</gene>
<keyword evidence="11" id="KW-1185">Reference proteome</keyword>
<dbReference type="PROSITE" id="PS01306">
    <property type="entry name" value="UPF0054"/>
    <property type="match status" value="1"/>
</dbReference>
<feature type="binding site" evidence="9">
    <location>
        <position position="131"/>
    </location>
    <ligand>
        <name>Zn(2+)</name>
        <dbReference type="ChEBI" id="CHEBI:29105"/>
        <note>catalytic</note>
    </ligand>
</feature>
<dbReference type="NCBIfam" id="TIGR00043">
    <property type="entry name" value="rRNA maturation RNase YbeY"/>
    <property type="match status" value="1"/>
</dbReference>
<comment type="caution">
    <text evidence="10">The sequence shown here is derived from an EMBL/GenBank/DDBJ whole genome shotgun (WGS) entry which is preliminary data.</text>
</comment>
<dbReference type="PANTHER" id="PTHR46986:SF1">
    <property type="entry name" value="ENDORIBONUCLEASE YBEY, CHLOROPLASTIC"/>
    <property type="match status" value="1"/>
</dbReference>
<dbReference type="GO" id="GO:0004222">
    <property type="term" value="F:metalloendopeptidase activity"/>
    <property type="evidence" value="ECO:0007669"/>
    <property type="project" value="InterPro"/>
</dbReference>
<evidence type="ECO:0000256" key="8">
    <source>
        <dbReference type="ARBA" id="ARBA00022833"/>
    </source>
</evidence>
<sequence length="158" mass="19039">MNNNTKKIEISYMNHRKYKFQFKNEFEKILTNLKTFFSIDKPVMVDVCFVNNDQMRKLNWKHRGKDYPTDILSFGFEDSLINEQLPFLHLGELVISVDKVKEQALEFNHSEKREYCYLFTHGLVHLMGYDHELENERIHMNNMVEEIFSPLNITREDK</sequence>
<accession>D4XVK7</accession>
<dbReference type="InterPro" id="IPR002036">
    <property type="entry name" value="YbeY"/>
</dbReference>
<protein>
    <recommendedName>
        <fullName evidence="9">Endoribonuclease YbeY</fullName>
        <ecNumber evidence="9">3.1.-.-</ecNumber>
    </recommendedName>
</protein>
<comment type="function">
    <text evidence="9">Single strand-specific metallo-endoribonuclease involved in late-stage 70S ribosome quality control and in maturation of the 3' terminus of the 16S rRNA.</text>
</comment>
<dbReference type="GO" id="GO:0006364">
    <property type="term" value="P:rRNA processing"/>
    <property type="evidence" value="ECO:0007669"/>
    <property type="project" value="UniProtKB-UniRule"/>
</dbReference>
<evidence type="ECO:0000313" key="10">
    <source>
        <dbReference type="EMBL" id="EFF41652.1"/>
    </source>
</evidence>
<keyword evidence="4 9" id="KW-0540">Nuclease</keyword>
<feature type="binding site" evidence="9">
    <location>
        <position position="125"/>
    </location>
    <ligand>
        <name>Zn(2+)</name>
        <dbReference type="ChEBI" id="CHEBI:29105"/>
        <note>catalytic</note>
    </ligand>
</feature>
<reference evidence="10 11" key="1">
    <citation type="submission" date="2010-03" db="EMBL/GenBank/DDBJ databases">
        <authorList>
            <person name="Glass J.I."/>
            <person name="Benders G.A."/>
            <person name="Durkin A.S."/>
            <person name="Farmerie W.G."/>
            <person name="Hlavinka K."/>
            <person name="Hostetler J."/>
            <person name="Jackson J."/>
            <person name="May M.A."/>
            <person name="Miller R.H."/>
            <person name="Paralanov V."/>
            <person name="Radune D."/>
            <person name="Szczypinski B."/>
            <person name="Brown D.R."/>
        </authorList>
    </citation>
    <scope>NUCLEOTIDE SEQUENCE [LARGE SCALE GENOMIC DNA]</scope>
    <source>
        <strain evidence="10 11">A21JP2</strain>
    </source>
</reference>
<dbReference type="EC" id="3.1.-.-" evidence="9"/>
<dbReference type="STRING" id="747682.MALL_0572"/>
<name>D4XVK7_9BACT</name>
<keyword evidence="2 9" id="KW-0690">Ribosome biogenesis</keyword>
<dbReference type="HAMAP" id="MF_00009">
    <property type="entry name" value="Endoribonucl_YbeY"/>
    <property type="match status" value="1"/>
</dbReference>
<evidence type="ECO:0000256" key="2">
    <source>
        <dbReference type="ARBA" id="ARBA00022517"/>
    </source>
</evidence>
<dbReference type="Pfam" id="PF02130">
    <property type="entry name" value="YbeY"/>
    <property type="match status" value="1"/>
</dbReference>
<keyword evidence="8 9" id="KW-0862">Zinc</keyword>
<dbReference type="PANTHER" id="PTHR46986">
    <property type="entry name" value="ENDORIBONUCLEASE YBEY, CHLOROPLASTIC"/>
    <property type="match status" value="1"/>
</dbReference>
<dbReference type="InterPro" id="IPR020549">
    <property type="entry name" value="YbeY_CS"/>
</dbReference>
<comment type="similarity">
    <text evidence="1 9">Belongs to the endoribonuclease YbeY family.</text>
</comment>
<dbReference type="GO" id="GO:0005737">
    <property type="term" value="C:cytoplasm"/>
    <property type="evidence" value="ECO:0007669"/>
    <property type="project" value="UniProtKB-SubCell"/>
</dbReference>
<dbReference type="OrthoDB" id="9807740at2"/>
<feature type="binding site" evidence="9">
    <location>
        <position position="121"/>
    </location>
    <ligand>
        <name>Zn(2+)</name>
        <dbReference type="ChEBI" id="CHEBI:29105"/>
        <note>catalytic</note>
    </ligand>
</feature>
<keyword evidence="7 9" id="KW-0378">Hydrolase</keyword>
<keyword evidence="5 9" id="KW-0479">Metal-binding</keyword>
<keyword evidence="3 9" id="KW-0698">rRNA processing</keyword>
<dbReference type="eggNOG" id="COG0319">
    <property type="taxonomic scope" value="Bacteria"/>
</dbReference>
<comment type="subcellular location">
    <subcellularLocation>
        <location evidence="9">Cytoplasm</location>
    </subcellularLocation>
</comment>
<evidence type="ECO:0000256" key="5">
    <source>
        <dbReference type="ARBA" id="ARBA00022723"/>
    </source>
</evidence>
<evidence type="ECO:0000313" key="11">
    <source>
        <dbReference type="Proteomes" id="UP000004757"/>
    </source>
</evidence>
<evidence type="ECO:0000256" key="3">
    <source>
        <dbReference type="ARBA" id="ARBA00022552"/>
    </source>
</evidence>
<dbReference type="Gene3D" id="3.40.390.30">
    <property type="entry name" value="Metalloproteases ('zincins'), catalytic domain"/>
    <property type="match status" value="1"/>
</dbReference>
<dbReference type="SUPFAM" id="SSF55486">
    <property type="entry name" value="Metalloproteases ('zincins'), catalytic domain"/>
    <property type="match status" value="1"/>
</dbReference>
<dbReference type="GO" id="GO:0004521">
    <property type="term" value="F:RNA endonuclease activity"/>
    <property type="evidence" value="ECO:0007669"/>
    <property type="project" value="UniProtKB-UniRule"/>
</dbReference>
<dbReference type="EMBL" id="ADNC01000007">
    <property type="protein sequence ID" value="EFF41652.1"/>
    <property type="molecule type" value="Genomic_DNA"/>
</dbReference>
<comment type="cofactor">
    <cofactor evidence="9">
        <name>Zn(2+)</name>
        <dbReference type="ChEBI" id="CHEBI:29105"/>
    </cofactor>
    <text evidence="9">Binds 1 zinc ion.</text>
</comment>
<dbReference type="RefSeq" id="WP_005683355.1">
    <property type="nucleotide sequence ID" value="NZ_ADNC01000007.1"/>
</dbReference>
<evidence type="ECO:0000256" key="7">
    <source>
        <dbReference type="ARBA" id="ARBA00022801"/>
    </source>
</evidence>
<evidence type="ECO:0000256" key="9">
    <source>
        <dbReference type="HAMAP-Rule" id="MF_00009"/>
    </source>
</evidence>
<keyword evidence="6 9" id="KW-0255">Endonuclease</keyword>
<organism evidence="10 11">
    <name type="scientific">Mycoplasmopsis alligatoris A21JP2</name>
    <dbReference type="NCBI Taxonomy" id="747682"/>
    <lineage>
        <taxon>Bacteria</taxon>
        <taxon>Bacillati</taxon>
        <taxon>Mycoplasmatota</taxon>
        <taxon>Mycoplasmoidales</taxon>
        <taxon>Metamycoplasmataceae</taxon>
        <taxon>Mycoplasmopsis</taxon>
    </lineage>
</organism>
<keyword evidence="9" id="KW-0963">Cytoplasm</keyword>
<evidence type="ECO:0000256" key="4">
    <source>
        <dbReference type="ARBA" id="ARBA00022722"/>
    </source>
</evidence>
<proteinExistence type="inferred from homology"/>
<evidence type="ECO:0000256" key="1">
    <source>
        <dbReference type="ARBA" id="ARBA00010875"/>
    </source>
</evidence>
<dbReference type="GO" id="GO:0008270">
    <property type="term" value="F:zinc ion binding"/>
    <property type="evidence" value="ECO:0007669"/>
    <property type="project" value="UniProtKB-UniRule"/>
</dbReference>
<dbReference type="Proteomes" id="UP000004757">
    <property type="component" value="Unassembled WGS sequence"/>
</dbReference>